<evidence type="ECO:0000256" key="2">
    <source>
        <dbReference type="SAM" id="Phobius"/>
    </source>
</evidence>
<organism evidence="3 4">
    <name type="scientific">Salinisphaera shabanensis E1L3A</name>
    <dbReference type="NCBI Taxonomy" id="1033802"/>
    <lineage>
        <taxon>Bacteria</taxon>
        <taxon>Pseudomonadati</taxon>
        <taxon>Pseudomonadota</taxon>
        <taxon>Gammaproteobacteria</taxon>
        <taxon>Salinisphaerales</taxon>
        <taxon>Salinisphaeraceae</taxon>
        <taxon>Salinisphaera</taxon>
    </lineage>
</organism>
<dbReference type="EMBL" id="AFNV02000008">
    <property type="protein sequence ID" value="ERJ19675.1"/>
    <property type="molecule type" value="Genomic_DNA"/>
</dbReference>
<name>U2EPD9_9GAMM</name>
<evidence type="ECO:0000313" key="4">
    <source>
        <dbReference type="Proteomes" id="UP000006242"/>
    </source>
</evidence>
<dbReference type="eggNOG" id="ENOG502ZGFT">
    <property type="taxonomic scope" value="Bacteria"/>
</dbReference>
<feature type="transmembrane region" description="Helical" evidence="2">
    <location>
        <begin position="12"/>
        <end position="30"/>
    </location>
</feature>
<keyword evidence="2" id="KW-0812">Transmembrane</keyword>
<dbReference type="STRING" id="1033802.SSPSH_001445"/>
<keyword evidence="2" id="KW-1133">Transmembrane helix</keyword>
<proteinExistence type="predicted"/>
<reference evidence="3 4" key="1">
    <citation type="journal article" date="2011" name="J. Bacteriol.">
        <title>Genome sequence of Salinisphaera shabanensis, a gammaproteobacterium from the harsh, variable environment of the brine-seawater interface of the Shaban Deep in the Red Sea.</title>
        <authorList>
            <person name="Antunes A."/>
            <person name="Alam I."/>
            <person name="Bajic V.B."/>
            <person name="Stingl U."/>
        </authorList>
    </citation>
    <scope>NUCLEOTIDE SEQUENCE [LARGE SCALE GENOMIC DNA]</scope>
    <source>
        <strain evidence="3 4">E1L3A</strain>
    </source>
</reference>
<dbReference type="AlphaFoldDB" id="U2EPD9"/>
<dbReference type="OrthoDB" id="6181469at2"/>
<gene>
    <name evidence="3" type="ORF">SSPSH_001445</name>
</gene>
<protein>
    <submittedName>
        <fullName evidence="3">Uncharacterized protein</fullName>
    </submittedName>
</protein>
<comment type="caution">
    <text evidence="3">The sequence shown here is derived from an EMBL/GenBank/DDBJ whole genome shotgun (WGS) entry which is preliminary data.</text>
</comment>
<evidence type="ECO:0000313" key="3">
    <source>
        <dbReference type="EMBL" id="ERJ19675.1"/>
    </source>
</evidence>
<dbReference type="Proteomes" id="UP000006242">
    <property type="component" value="Unassembled WGS sequence"/>
</dbReference>
<reference evidence="3 4" key="2">
    <citation type="journal article" date="2013" name="PLoS ONE">
        <title>INDIGO - INtegrated Data Warehouse of MIcrobial GenOmes with Examples from the Red Sea Extremophiles.</title>
        <authorList>
            <person name="Alam I."/>
            <person name="Antunes A."/>
            <person name="Kamau A.A."/>
            <person name="Ba Alawi W."/>
            <person name="Kalkatawi M."/>
            <person name="Stingl U."/>
            <person name="Bajic V.B."/>
        </authorList>
    </citation>
    <scope>NUCLEOTIDE SEQUENCE [LARGE SCALE GENOMIC DNA]</scope>
    <source>
        <strain evidence="3 4">E1L3A</strain>
    </source>
</reference>
<accession>U2EPD9</accession>
<dbReference type="RefSeq" id="WP_006912942.1">
    <property type="nucleotide sequence ID" value="NZ_AFNV02000008.1"/>
</dbReference>
<feature type="region of interest" description="Disordered" evidence="1">
    <location>
        <begin position="174"/>
        <end position="196"/>
    </location>
</feature>
<evidence type="ECO:0000256" key="1">
    <source>
        <dbReference type="SAM" id="MobiDB-lite"/>
    </source>
</evidence>
<feature type="compositionally biased region" description="Basic and acidic residues" evidence="1">
    <location>
        <begin position="179"/>
        <end position="196"/>
    </location>
</feature>
<keyword evidence="4" id="KW-1185">Reference proteome</keyword>
<sequence length="215" mass="23629">MWQFISEHAPALTVIVTGVTLIVWTVYGQIMSANQSRQLQTRVFITQGNGSGPDSTCLLSNMGKEFVFLRGVFVDLYSADGNQYTEPVEKEWQEQPTSYTTEDIGQGPVEASQQLALGPFRWLVAEAARKAGLNGNDSDNALWEQIESFGITVIITAGPYEQIIGAERRFSVDASNGEVRPDPKGTRLRAARRDVRSLKRQLRAMTEAGGTSSPS</sequence>
<keyword evidence="2" id="KW-0472">Membrane</keyword>